<keyword evidence="2" id="KW-1185">Reference proteome</keyword>
<dbReference type="Proteomes" id="UP000192610">
    <property type="component" value="Unassembled WGS sequence"/>
</dbReference>
<reference evidence="2" key="1">
    <citation type="submission" date="2016-04" db="EMBL/GenBank/DDBJ databases">
        <authorList>
            <person name="Chen L."/>
            <person name="Zhuang W."/>
            <person name="Wang G."/>
        </authorList>
    </citation>
    <scope>NUCLEOTIDE SEQUENCE [LARGE SCALE GENOMIC DNA]</scope>
    <source>
        <strain evidence="2">17621</strain>
    </source>
</reference>
<dbReference type="OrthoDB" id="1098499at2"/>
<dbReference type="PROSITE" id="PS51257">
    <property type="entry name" value="PROKAR_LIPOPROTEIN"/>
    <property type="match status" value="1"/>
</dbReference>
<accession>A0A1V9E9P0</accession>
<organism evidence="1 2">
    <name type="scientific">Niastella yeongjuensis</name>
    <dbReference type="NCBI Taxonomy" id="354355"/>
    <lineage>
        <taxon>Bacteria</taxon>
        <taxon>Pseudomonadati</taxon>
        <taxon>Bacteroidota</taxon>
        <taxon>Chitinophagia</taxon>
        <taxon>Chitinophagales</taxon>
        <taxon>Chitinophagaceae</taxon>
        <taxon>Niastella</taxon>
    </lineage>
</organism>
<name>A0A1V9E9P0_9BACT</name>
<evidence type="ECO:0000313" key="1">
    <source>
        <dbReference type="EMBL" id="OQP42809.1"/>
    </source>
</evidence>
<evidence type="ECO:0000313" key="2">
    <source>
        <dbReference type="Proteomes" id="UP000192610"/>
    </source>
</evidence>
<dbReference type="STRING" id="354355.SAMN05660816_02998"/>
<dbReference type="RefSeq" id="WP_081203222.1">
    <property type="nucleotide sequence ID" value="NZ_FOCZ01000005.1"/>
</dbReference>
<dbReference type="EMBL" id="LVXG01000056">
    <property type="protein sequence ID" value="OQP42809.1"/>
    <property type="molecule type" value="Genomic_DNA"/>
</dbReference>
<comment type="caution">
    <text evidence="1">The sequence shown here is derived from an EMBL/GenBank/DDBJ whole genome shotgun (WGS) entry which is preliminary data.</text>
</comment>
<sequence>MKKRLIIQLHKAVTAAFIFSFIFISCDKDNDNGPAPEKPLEVEEAPTAGNSAQPVITITGNTTVPPSKTKYNFVFDWENTQFMPVVPGHPAVPVPWSDQTIRNYDPGLRYDYKKSDGWELVYNSFSDTLDAADPFFILYNKYRGVIRYYTYNVRESNPTVANYRSIVNIMSVNGEVNGMTHMLNFADQLIVDMNVNSDRAVLMEPWPFTQNAWYLSQYEIAYDGNLHDLTWDKFLLGWSFNFVRPLELSLNNKPAGNKMLFLQSPGFNFLFNLGTTIGTNMQAHIKSVGGLDELSGIFSGSVVSNLKQTIFDSTAGNKLNATLVPQLNMADTKVDVPALIRLYPDGVGYIRLNLASPGFDHSNVIGFGPSFNEPLGIFYLGAAPVINHTKVDGPLSEQYTLDVASIEYKINPFTQAYATIRNFRQEIVAVATNETPNLTEAHLYQGQQLKASAPLNILGVRVSLEVVPKNGSAPVKIIKTFKADLRNS</sequence>
<gene>
    <name evidence="1" type="ORF">A4H97_11655</name>
</gene>
<dbReference type="AlphaFoldDB" id="A0A1V9E9P0"/>
<protein>
    <submittedName>
        <fullName evidence="1">Uncharacterized protein</fullName>
    </submittedName>
</protein>
<proteinExistence type="predicted"/>